<keyword evidence="4 5" id="KW-0472">Membrane</keyword>
<dbReference type="Proteomes" id="UP001246372">
    <property type="component" value="Unassembled WGS sequence"/>
</dbReference>
<dbReference type="RefSeq" id="WP_315652748.1">
    <property type="nucleotide sequence ID" value="NZ_JAVXZY010000011.1"/>
</dbReference>
<evidence type="ECO:0000256" key="5">
    <source>
        <dbReference type="SAM" id="Phobius"/>
    </source>
</evidence>
<feature type="transmembrane region" description="Helical" evidence="5">
    <location>
        <begin position="20"/>
        <end position="39"/>
    </location>
</feature>
<evidence type="ECO:0000259" key="6">
    <source>
        <dbReference type="Pfam" id="PF04116"/>
    </source>
</evidence>
<feature type="transmembrane region" description="Helical" evidence="5">
    <location>
        <begin position="104"/>
        <end position="122"/>
    </location>
</feature>
<feature type="transmembrane region" description="Helical" evidence="5">
    <location>
        <begin position="60"/>
        <end position="84"/>
    </location>
</feature>
<evidence type="ECO:0000313" key="8">
    <source>
        <dbReference type="Proteomes" id="UP001246372"/>
    </source>
</evidence>
<dbReference type="EMBL" id="JAVXZY010000011">
    <property type="protein sequence ID" value="MDT9001865.1"/>
    <property type="molecule type" value="Genomic_DNA"/>
</dbReference>
<keyword evidence="3 5" id="KW-1133">Transmembrane helix</keyword>
<feature type="transmembrane region" description="Helical" evidence="5">
    <location>
        <begin position="180"/>
        <end position="200"/>
    </location>
</feature>
<comment type="subcellular location">
    <subcellularLocation>
        <location evidence="1">Membrane</location>
    </subcellularLocation>
</comment>
<reference evidence="7" key="1">
    <citation type="submission" date="2023-09" db="EMBL/GenBank/DDBJ databases">
        <title>Paucibacter sp. APW11 Genome sequencing and assembly.</title>
        <authorList>
            <person name="Kim I."/>
        </authorList>
    </citation>
    <scope>NUCLEOTIDE SEQUENCE</scope>
    <source>
        <strain evidence="7">APW11</strain>
    </source>
</reference>
<evidence type="ECO:0000256" key="3">
    <source>
        <dbReference type="ARBA" id="ARBA00022989"/>
    </source>
</evidence>
<dbReference type="Pfam" id="PF04116">
    <property type="entry name" value="FA_hydroxylase"/>
    <property type="match status" value="1"/>
</dbReference>
<accession>A0ABU3PHH4</accession>
<evidence type="ECO:0000256" key="2">
    <source>
        <dbReference type="ARBA" id="ARBA00022692"/>
    </source>
</evidence>
<feature type="transmembrane region" description="Helical" evidence="5">
    <location>
        <begin position="155"/>
        <end position="174"/>
    </location>
</feature>
<dbReference type="PANTHER" id="PTHR11863">
    <property type="entry name" value="STEROL DESATURASE"/>
    <property type="match status" value="1"/>
</dbReference>
<keyword evidence="8" id="KW-1185">Reference proteome</keyword>
<gene>
    <name evidence="7" type="ORF">RQP53_21490</name>
</gene>
<evidence type="ECO:0000256" key="1">
    <source>
        <dbReference type="ARBA" id="ARBA00004370"/>
    </source>
</evidence>
<organism evidence="7 8">
    <name type="scientific">Roseateles aquae</name>
    <dbReference type="NCBI Taxonomy" id="3077235"/>
    <lineage>
        <taxon>Bacteria</taxon>
        <taxon>Pseudomonadati</taxon>
        <taxon>Pseudomonadota</taxon>
        <taxon>Betaproteobacteria</taxon>
        <taxon>Burkholderiales</taxon>
        <taxon>Sphaerotilaceae</taxon>
        <taxon>Roseateles</taxon>
    </lineage>
</organism>
<feature type="domain" description="Fatty acid hydroxylase" evidence="6">
    <location>
        <begin position="104"/>
        <end position="246"/>
    </location>
</feature>
<proteinExistence type="predicted"/>
<sequence>MEFWLQLQQRLPPLAFDAIKFGNGLLLLLLILAPLERLFALRRRPRVWWRRPDLATDLAYYFLSSLLPSRLLALPLAALAWGLAAGLPPGWGDWSQALPAPPRFVLAFLVAECGFYWGHRAMHRWPLLWRLHLIHHSPAELDWLANTRAHPLDLVFTRLCGYVPLYLLGLAQGGPGQLDTVPLLISLAGSVWGYLIHANLRWRWRPLQRLIATPAFHHWHHERLAPGQAACNYAALLPLFDLLFGSYRVPAAWPTRYGIDEIVAPDLAGQLVQPFAGPPRLSETPSGLRPD</sequence>
<dbReference type="InterPro" id="IPR006694">
    <property type="entry name" value="Fatty_acid_hydroxylase"/>
</dbReference>
<keyword evidence="2 5" id="KW-0812">Transmembrane</keyword>
<protein>
    <submittedName>
        <fullName evidence="7">Sterol desaturase family protein</fullName>
    </submittedName>
</protein>
<comment type="caution">
    <text evidence="7">The sequence shown here is derived from an EMBL/GenBank/DDBJ whole genome shotgun (WGS) entry which is preliminary data.</text>
</comment>
<evidence type="ECO:0000256" key="4">
    <source>
        <dbReference type="ARBA" id="ARBA00023136"/>
    </source>
</evidence>
<evidence type="ECO:0000313" key="7">
    <source>
        <dbReference type="EMBL" id="MDT9001865.1"/>
    </source>
</evidence>
<name>A0ABU3PHH4_9BURK</name>
<dbReference type="InterPro" id="IPR050307">
    <property type="entry name" value="Sterol_Desaturase_Related"/>
</dbReference>